<comment type="similarity">
    <text evidence="1">Belongs to the LysR transcriptional regulatory family.</text>
</comment>
<evidence type="ECO:0000313" key="6">
    <source>
        <dbReference type="EMBL" id="GGI17220.1"/>
    </source>
</evidence>
<evidence type="ECO:0000259" key="5">
    <source>
        <dbReference type="PROSITE" id="PS50931"/>
    </source>
</evidence>
<sequence length="302" mass="33571">MNKLEAMQVFQRVAELASFTRAAESLGLPKASVSTSVQQLESLLGTRLLHRTTRKVQLTQDGIAFYARCRDLLSDVEELETLFAHTPGALHGRLRVDMPTGVAKNLVIPQLPAFLEQHPGIEIELSSTDRRVDLVQEGFDCVLRIGTLSDSGLIARSLGEFDMVNCVSPAYVARYGMPMHLDDLDAHVMVGYATTLGTKPYPFEYLDTTAGSGVYAWRMLKANVTVNNAESYSNACLAGLGIIQVPRVSAREQLLDGSFIEVLPALMARPMPISLLYPNRRHLPKRVQVFMDWLSELMQTYR</sequence>
<dbReference type="GO" id="GO:0043565">
    <property type="term" value="F:sequence-specific DNA binding"/>
    <property type="evidence" value="ECO:0007669"/>
    <property type="project" value="TreeGrafter"/>
</dbReference>
<dbReference type="SUPFAM" id="SSF53850">
    <property type="entry name" value="Periplasmic binding protein-like II"/>
    <property type="match status" value="1"/>
</dbReference>
<keyword evidence="7" id="KW-1185">Reference proteome</keyword>
<dbReference type="InterPro" id="IPR036388">
    <property type="entry name" value="WH-like_DNA-bd_sf"/>
</dbReference>
<dbReference type="GO" id="GO:0003700">
    <property type="term" value="F:DNA-binding transcription factor activity"/>
    <property type="evidence" value="ECO:0007669"/>
    <property type="project" value="InterPro"/>
</dbReference>
<dbReference type="InterPro" id="IPR000847">
    <property type="entry name" value="LysR_HTH_N"/>
</dbReference>
<protein>
    <submittedName>
        <fullName evidence="6">LysR family transcriptional regulator</fullName>
    </submittedName>
</protein>
<evidence type="ECO:0000256" key="3">
    <source>
        <dbReference type="ARBA" id="ARBA00023125"/>
    </source>
</evidence>
<evidence type="ECO:0000256" key="2">
    <source>
        <dbReference type="ARBA" id="ARBA00023015"/>
    </source>
</evidence>
<keyword evidence="2" id="KW-0805">Transcription regulation</keyword>
<dbReference type="FunFam" id="1.10.10.10:FF:000001">
    <property type="entry name" value="LysR family transcriptional regulator"/>
    <property type="match status" value="1"/>
</dbReference>
<dbReference type="FunFam" id="3.40.190.290:FF:000001">
    <property type="entry name" value="Transcriptional regulator, LysR family"/>
    <property type="match status" value="1"/>
</dbReference>
<proteinExistence type="inferred from homology"/>
<dbReference type="Proteomes" id="UP000642180">
    <property type="component" value="Unassembled WGS sequence"/>
</dbReference>
<dbReference type="PRINTS" id="PR00039">
    <property type="entry name" value="HTHLYSR"/>
</dbReference>
<dbReference type="RefSeq" id="WP_188379966.1">
    <property type="nucleotide sequence ID" value="NZ_BMDI01000001.1"/>
</dbReference>
<accession>A0A8J3AQZ9</accession>
<dbReference type="InterPro" id="IPR058163">
    <property type="entry name" value="LysR-type_TF_proteobact-type"/>
</dbReference>
<dbReference type="AlphaFoldDB" id="A0A8J3AQZ9"/>
<evidence type="ECO:0000256" key="4">
    <source>
        <dbReference type="ARBA" id="ARBA00023163"/>
    </source>
</evidence>
<dbReference type="Gene3D" id="3.40.190.290">
    <property type="match status" value="1"/>
</dbReference>
<keyword evidence="4" id="KW-0804">Transcription</keyword>
<dbReference type="Gene3D" id="1.10.10.10">
    <property type="entry name" value="Winged helix-like DNA-binding domain superfamily/Winged helix DNA-binding domain"/>
    <property type="match status" value="1"/>
</dbReference>
<dbReference type="InterPro" id="IPR005119">
    <property type="entry name" value="LysR_subst-bd"/>
</dbReference>
<evidence type="ECO:0000313" key="7">
    <source>
        <dbReference type="Proteomes" id="UP000642180"/>
    </source>
</evidence>
<gene>
    <name evidence="6" type="ORF">GCM10008066_07890</name>
</gene>
<comment type="caution">
    <text evidence="6">The sequence shown here is derived from an EMBL/GenBank/DDBJ whole genome shotgun (WGS) entry which is preliminary data.</text>
</comment>
<dbReference type="PROSITE" id="PS50931">
    <property type="entry name" value="HTH_LYSR"/>
    <property type="match status" value="1"/>
</dbReference>
<organism evidence="6 7">
    <name type="scientific">Oxalicibacterium faecigallinarum</name>
    <dbReference type="NCBI Taxonomy" id="573741"/>
    <lineage>
        <taxon>Bacteria</taxon>
        <taxon>Pseudomonadati</taxon>
        <taxon>Pseudomonadota</taxon>
        <taxon>Betaproteobacteria</taxon>
        <taxon>Burkholderiales</taxon>
        <taxon>Oxalobacteraceae</taxon>
        <taxon>Oxalicibacterium</taxon>
    </lineage>
</organism>
<name>A0A8J3AQZ9_9BURK</name>
<keyword evidence="3" id="KW-0238">DNA-binding</keyword>
<reference evidence="7" key="1">
    <citation type="journal article" date="2019" name="Int. J. Syst. Evol. Microbiol.">
        <title>The Global Catalogue of Microorganisms (GCM) 10K type strain sequencing project: providing services to taxonomists for standard genome sequencing and annotation.</title>
        <authorList>
            <consortium name="The Broad Institute Genomics Platform"/>
            <consortium name="The Broad Institute Genome Sequencing Center for Infectious Disease"/>
            <person name="Wu L."/>
            <person name="Ma J."/>
        </authorList>
    </citation>
    <scope>NUCLEOTIDE SEQUENCE [LARGE SCALE GENOMIC DNA]</scope>
    <source>
        <strain evidence="7">CCM 2767</strain>
    </source>
</reference>
<dbReference type="PANTHER" id="PTHR30537:SF72">
    <property type="entry name" value="LYSR FAMILY TRANSCRIPTIONAL REGULATOR"/>
    <property type="match status" value="1"/>
</dbReference>
<evidence type="ECO:0000256" key="1">
    <source>
        <dbReference type="ARBA" id="ARBA00009437"/>
    </source>
</evidence>
<dbReference type="GO" id="GO:0006351">
    <property type="term" value="P:DNA-templated transcription"/>
    <property type="evidence" value="ECO:0007669"/>
    <property type="project" value="TreeGrafter"/>
</dbReference>
<dbReference type="Pfam" id="PF03466">
    <property type="entry name" value="LysR_substrate"/>
    <property type="match status" value="1"/>
</dbReference>
<dbReference type="PANTHER" id="PTHR30537">
    <property type="entry name" value="HTH-TYPE TRANSCRIPTIONAL REGULATOR"/>
    <property type="match status" value="1"/>
</dbReference>
<dbReference type="CDD" id="cd08472">
    <property type="entry name" value="PBP2_CrgA_like_3"/>
    <property type="match status" value="1"/>
</dbReference>
<feature type="domain" description="HTH lysR-type" evidence="5">
    <location>
        <begin position="1"/>
        <end position="59"/>
    </location>
</feature>
<dbReference type="EMBL" id="BMDI01000001">
    <property type="protein sequence ID" value="GGI17220.1"/>
    <property type="molecule type" value="Genomic_DNA"/>
</dbReference>
<dbReference type="SUPFAM" id="SSF46785">
    <property type="entry name" value="Winged helix' DNA-binding domain"/>
    <property type="match status" value="1"/>
</dbReference>
<dbReference type="Pfam" id="PF00126">
    <property type="entry name" value="HTH_1"/>
    <property type="match status" value="1"/>
</dbReference>
<dbReference type="InterPro" id="IPR036390">
    <property type="entry name" value="WH_DNA-bd_sf"/>
</dbReference>